<evidence type="ECO:0000256" key="9">
    <source>
        <dbReference type="ARBA" id="ARBA00022691"/>
    </source>
</evidence>
<dbReference type="InterPro" id="IPR048019">
    <property type="entry name" value="RsmB-like_N"/>
</dbReference>
<dbReference type="AlphaFoldDB" id="A0A927H005"/>
<evidence type="ECO:0000256" key="1">
    <source>
        <dbReference type="ARBA" id="ARBA00002724"/>
    </source>
</evidence>
<evidence type="ECO:0000256" key="14">
    <source>
        <dbReference type="PROSITE-ProRule" id="PRU01023"/>
    </source>
</evidence>
<evidence type="ECO:0000256" key="11">
    <source>
        <dbReference type="ARBA" id="ARBA00030399"/>
    </source>
</evidence>
<dbReference type="InterPro" id="IPR001678">
    <property type="entry name" value="MeTrfase_RsmB-F_NOP2_dom"/>
</dbReference>
<keyword evidence="9 14" id="KW-0949">S-adenosyl-L-methionine</keyword>
<feature type="domain" description="SAM-dependent MTase RsmB/NOP-type" evidence="16">
    <location>
        <begin position="194"/>
        <end position="472"/>
    </location>
</feature>
<gene>
    <name evidence="17" type="primary">rsmB</name>
    <name evidence="17" type="ORF">IDH45_11640</name>
</gene>
<comment type="function">
    <text evidence="1">Specifically methylates the cytosine at position 967 (m5C967) of 16S rRNA.</text>
</comment>
<dbReference type="GO" id="GO:0006355">
    <property type="term" value="P:regulation of DNA-templated transcription"/>
    <property type="evidence" value="ECO:0007669"/>
    <property type="project" value="InterPro"/>
</dbReference>
<dbReference type="PANTHER" id="PTHR22807">
    <property type="entry name" value="NOP2 YEAST -RELATED NOL1/NOP2/FMU SUN DOMAIN-CONTAINING"/>
    <property type="match status" value="1"/>
</dbReference>
<dbReference type="NCBIfam" id="NF011494">
    <property type="entry name" value="PRK14902.1"/>
    <property type="match status" value="1"/>
</dbReference>
<evidence type="ECO:0000313" key="17">
    <source>
        <dbReference type="EMBL" id="MBD2862637.1"/>
    </source>
</evidence>
<dbReference type="CDD" id="cd02440">
    <property type="entry name" value="AdoMet_MTases"/>
    <property type="match status" value="1"/>
</dbReference>
<dbReference type="SUPFAM" id="SSF48013">
    <property type="entry name" value="NusB-like"/>
    <property type="match status" value="1"/>
</dbReference>
<dbReference type="InterPro" id="IPR018314">
    <property type="entry name" value="RsmB/NOL1/NOP2-like_CS"/>
</dbReference>
<evidence type="ECO:0000256" key="10">
    <source>
        <dbReference type="ARBA" id="ARBA00022884"/>
    </source>
</evidence>
<dbReference type="Pfam" id="PF22458">
    <property type="entry name" value="RsmF-B_ferredox"/>
    <property type="match status" value="1"/>
</dbReference>
<dbReference type="InterPro" id="IPR054728">
    <property type="entry name" value="RsmB-like_ferredoxin"/>
</dbReference>
<accession>A0A927H005</accession>
<dbReference type="GO" id="GO:0005737">
    <property type="term" value="C:cytoplasm"/>
    <property type="evidence" value="ECO:0007669"/>
    <property type="project" value="UniProtKB-SubCell"/>
</dbReference>
<feature type="compositionally biased region" description="Gly residues" evidence="15">
    <location>
        <begin position="1"/>
        <end position="14"/>
    </location>
</feature>
<evidence type="ECO:0000256" key="7">
    <source>
        <dbReference type="ARBA" id="ARBA00022603"/>
    </source>
</evidence>
<dbReference type="PROSITE" id="PS01153">
    <property type="entry name" value="NOL1_NOP2_SUN"/>
    <property type="match status" value="1"/>
</dbReference>
<dbReference type="EC" id="2.1.1.176" evidence="4"/>
<organism evidence="17 18">
    <name type="scientific">Paenibacillus oceani</name>
    <dbReference type="NCBI Taxonomy" id="2772510"/>
    <lineage>
        <taxon>Bacteria</taxon>
        <taxon>Bacillati</taxon>
        <taxon>Bacillota</taxon>
        <taxon>Bacilli</taxon>
        <taxon>Bacillales</taxon>
        <taxon>Paenibacillaceae</taxon>
        <taxon>Paenibacillus</taxon>
    </lineage>
</organism>
<keyword evidence="5" id="KW-0963">Cytoplasm</keyword>
<dbReference type="GO" id="GO:0003723">
    <property type="term" value="F:RNA binding"/>
    <property type="evidence" value="ECO:0007669"/>
    <property type="project" value="UniProtKB-UniRule"/>
</dbReference>
<dbReference type="Proteomes" id="UP000639396">
    <property type="component" value="Unassembled WGS sequence"/>
</dbReference>
<comment type="subcellular location">
    <subcellularLocation>
        <location evidence="2">Cytoplasm</location>
    </subcellularLocation>
</comment>
<keyword evidence="18" id="KW-1185">Reference proteome</keyword>
<dbReference type="Gene3D" id="1.10.940.10">
    <property type="entry name" value="NusB-like"/>
    <property type="match status" value="1"/>
</dbReference>
<keyword evidence="6" id="KW-0698">rRNA processing</keyword>
<proteinExistence type="inferred from homology"/>
<evidence type="ECO:0000256" key="8">
    <source>
        <dbReference type="ARBA" id="ARBA00022679"/>
    </source>
</evidence>
<dbReference type="InterPro" id="IPR029063">
    <property type="entry name" value="SAM-dependent_MTases_sf"/>
</dbReference>
<evidence type="ECO:0000256" key="5">
    <source>
        <dbReference type="ARBA" id="ARBA00022490"/>
    </source>
</evidence>
<dbReference type="GO" id="GO:0008649">
    <property type="term" value="F:rRNA methyltransferase activity"/>
    <property type="evidence" value="ECO:0007669"/>
    <property type="project" value="InterPro"/>
</dbReference>
<reference evidence="17" key="1">
    <citation type="submission" date="2020-09" db="EMBL/GenBank/DDBJ databases">
        <title>A novel bacterium of genus Paenibacillus, isolated from South China Sea.</title>
        <authorList>
            <person name="Huang H."/>
            <person name="Mo K."/>
            <person name="Hu Y."/>
        </authorList>
    </citation>
    <scope>NUCLEOTIDE SEQUENCE</scope>
    <source>
        <strain evidence="17">IB182363</strain>
    </source>
</reference>
<evidence type="ECO:0000256" key="15">
    <source>
        <dbReference type="SAM" id="MobiDB-lite"/>
    </source>
</evidence>
<dbReference type="FunFam" id="3.40.50.150:FF:000257">
    <property type="entry name" value="16S rRNA methyltransferase"/>
    <property type="match status" value="1"/>
</dbReference>
<feature type="binding site" evidence="14">
    <location>
        <begin position="284"/>
        <end position="290"/>
    </location>
    <ligand>
        <name>S-adenosyl-L-methionine</name>
        <dbReference type="ChEBI" id="CHEBI:59789"/>
    </ligand>
</feature>
<feature type="active site" description="Nucleophile" evidence="14">
    <location>
        <position position="407"/>
    </location>
</feature>
<dbReference type="PANTHER" id="PTHR22807:SF53">
    <property type="entry name" value="RIBOSOMAL RNA SMALL SUBUNIT METHYLTRANSFERASE B-RELATED"/>
    <property type="match status" value="1"/>
</dbReference>
<keyword evidence="7 14" id="KW-0489">Methyltransferase</keyword>
<feature type="binding site" evidence="14">
    <location>
        <position position="335"/>
    </location>
    <ligand>
        <name>S-adenosyl-L-methionine</name>
        <dbReference type="ChEBI" id="CHEBI:59789"/>
    </ligand>
</feature>
<comment type="caution">
    <text evidence="17">The sequence shown here is derived from an EMBL/GenBank/DDBJ whole genome shotgun (WGS) entry which is preliminary data.</text>
</comment>
<dbReference type="PRINTS" id="PR02008">
    <property type="entry name" value="RCMTFAMILY"/>
</dbReference>
<dbReference type="EMBL" id="JACXJA010000014">
    <property type="protein sequence ID" value="MBD2862637.1"/>
    <property type="molecule type" value="Genomic_DNA"/>
</dbReference>
<dbReference type="Gene3D" id="3.30.70.1170">
    <property type="entry name" value="Sun protein, domain 3"/>
    <property type="match status" value="1"/>
</dbReference>
<protein>
    <recommendedName>
        <fullName evidence="4">16S rRNA (cytosine(967)-C(5))-methyltransferase</fullName>
        <ecNumber evidence="4">2.1.1.176</ecNumber>
    </recommendedName>
    <alternativeName>
        <fullName evidence="11">16S rRNA m5C967 methyltransferase</fullName>
    </alternativeName>
    <alternativeName>
        <fullName evidence="12">rRNA (cytosine-C(5)-)-methyltransferase RsmB</fullName>
    </alternativeName>
</protein>
<dbReference type="SUPFAM" id="SSF53335">
    <property type="entry name" value="S-adenosyl-L-methionine-dependent methyltransferases"/>
    <property type="match status" value="1"/>
</dbReference>
<feature type="binding site" evidence="14">
    <location>
        <position position="308"/>
    </location>
    <ligand>
        <name>S-adenosyl-L-methionine</name>
        <dbReference type="ChEBI" id="CHEBI:59789"/>
    </ligand>
</feature>
<evidence type="ECO:0000259" key="16">
    <source>
        <dbReference type="PROSITE" id="PS51686"/>
    </source>
</evidence>
<sequence length="473" mass="51545">MVGGRPKTGGGFGKKPGPAAPPRQPWSAREIALDVLTRVETEQAYSNLLLNQALLKHKPDKADAGLATELVYGTIQRRNTIDYFLDRFVAKGVKKLEPWVRNLLRLSLYQLHYLDRVPEHAAVNEAVNIAKRRGHAGISGMVNGVLRNVIRRKEELTVPASLEPVARIALEHSHPEWLVADWISRFGTETAERMCRANNEPPSASVRVNTLKLTREELLGRLKAAGCEARPSDVSPAGIVVESGGNMALTPWYVSGELSVQDESSMLVAEAAQPEPGMQVLDCCAAPGGKTSHMAELMNDRGRILACDIHEHKRELIAAQAERLSLRCVETKTIDARNLPEALAGTAFDRILLDAPCSGLGVIRRKPDIKWAKSPGDVAGIAGLQYELLSGVSSLLAPGGVLVYSTCTVAEEENEQVVMRFLQEHPEFALSRPPQSLQDRLPPDSVAPGGTITVLPHQFGSDGFFIAVLRKRS</sequence>
<dbReference type="InterPro" id="IPR004573">
    <property type="entry name" value="rRNA_ssu_MeTfrase_B"/>
</dbReference>
<evidence type="ECO:0000256" key="3">
    <source>
        <dbReference type="ARBA" id="ARBA00007494"/>
    </source>
</evidence>
<keyword evidence="10 14" id="KW-0694">RNA-binding</keyword>
<evidence type="ECO:0000313" key="18">
    <source>
        <dbReference type="Proteomes" id="UP000639396"/>
    </source>
</evidence>
<dbReference type="FunFam" id="1.10.940.10:FF:000006">
    <property type="entry name" value="16S rRNA (Cytosine(967)-C(5))-methyltransferase RsmB"/>
    <property type="match status" value="1"/>
</dbReference>
<dbReference type="PROSITE" id="PS51686">
    <property type="entry name" value="SAM_MT_RSMB_NOP"/>
    <property type="match status" value="1"/>
</dbReference>
<evidence type="ECO:0000256" key="6">
    <source>
        <dbReference type="ARBA" id="ARBA00022552"/>
    </source>
</evidence>
<keyword evidence="8 14" id="KW-0808">Transferase</keyword>
<dbReference type="Pfam" id="PF01029">
    <property type="entry name" value="NusB"/>
    <property type="match status" value="1"/>
</dbReference>
<dbReference type="Gene3D" id="3.40.50.150">
    <property type="entry name" value="Vaccinia Virus protein VP39"/>
    <property type="match status" value="1"/>
</dbReference>
<dbReference type="InterPro" id="IPR006027">
    <property type="entry name" value="NusB_RsmB_TIM44"/>
</dbReference>
<dbReference type="InterPro" id="IPR049560">
    <property type="entry name" value="MeTrfase_RsmB-F_NOP2_cat"/>
</dbReference>
<dbReference type="NCBIfam" id="TIGR00563">
    <property type="entry name" value="rsmB"/>
    <property type="match status" value="1"/>
</dbReference>
<dbReference type="InterPro" id="IPR035926">
    <property type="entry name" value="NusB-like_sf"/>
</dbReference>
<dbReference type="CDD" id="cd00620">
    <property type="entry name" value="Methyltransferase_Sun"/>
    <property type="match status" value="1"/>
</dbReference>
<feature type="binding site" evidence="14">
    <location>
        <position position="354"/>
    </location>
    <ligand>
        <name>S-adenosyl-L-methionine</name>
        <dbReference type="ChEBI" id="CHEBI:59789"/>
    </ligand>
</feature>
<comment type="similarity">
    <text evidence="3 14">Belongs to the class I-like SAM-binding methyltransferase superfamily. RsmB/NOP family.</text>
</comment>
<feature type="region of interest" description="Disordered" evidence="15">
    <location>
        <begin position="1"/>
        <end position="25"/>
    </location>
</feature>
<evidence type="ECO:0000256" key="13">
    <source>
        <dbReference type="ARBA" id="ARBA00047283"/>
    </source>
</evidence>
<dbReference type="Pfam" id="PF01189">
    <property type="entry name" value="Methyltr_RsmB-F"/>
    <property type="match status" value="1"/>
</dbReference>
<comment type="catalytic activity">
    <reaction evidence="13">
        <text>cytidine(967) in 16S rRNA + S-adenosyl-L-methionine = 5-methylcytidine(967) in 16S rRNA + S-adenosyl-L-homocysteine + H(+)</text>
        <dbReference type="Rhea" id="RHEA:42748"/>
        <dbReference type="Rhea" id="RHEA-COMP:10219"/>
        <dbReference type="Rhea" id="RHEA-COMP:10220"/>
        <dbReference type="ChEBI" id="CHEBI:15378"/>
        <dbReference type="ChEBI" id="CHEBI:57856"/>
        <dbReference type="ChEBI" id="CHEBI:59789"/>
        <dbReference type="ChEBI" id="CHEBI:74483"/>
        <dbReference type="ChEBI" id="CHEBI:82748"/>
        <dbReference type="EC" id="2.1.1.176"/>
    </reaction>
</comment>
<evidence type="ECO:0000256" key="12">
    <source>
        <dbReference type="ARBA" id="ARBA00031088"/>
    </source>
</evidence>
<name>A0A927H005_9BACL</name>
<dbReference type="InterPro" id="IPR023267">
    <property type="entry name" value="RCMT"/>
</dbReference>
<evidence type="ECO:0000256" key="2">
    <source>
        <dbReference type="ARBA" id="ARBA00004496"/>
    </source>
</evidence>
<evidence type="ECO:0000256" key="4">
    <source>
        <dbReference type="ARBA" id="ARBA00012140"/>
    </source>
</evidence>